<reference evidence="1 2" key="1">
    <citation type="submission" date="2018-06" db="EMBL/GenBank/DDBJ databases">
        <authorList>
            <consortium name="Pathogen Informatics"/>
            <person name="Doyle S."/>
        </authorList>
    </citation>
    <scope>NUCLEOTIDE SEQUENCE [LARGE SCALE GENOMIC DNA]</scope>
    <source>
        <strain evidence="1 2">NCTC10392</strain>
    </source>
</reference>
<proteinExistence type="predicted"/>
<gene>
    <name evidence="1" type="ORF">NCTC10392_04028</name>
</gene>
<organism evidence="1 2">
    <name type="scientific">Pseudomonas fluorescens</name>
    <dbReference type="NCBI Taxonomy" id="294"/>
    <lineage>
        <taxon>Bacteria</taxon>
        <taxon>Pseudomonadati</taxon>
        <taxon>Pseudomonadota</taxon>
        <taxon>Gammaproteobacteria</taxon>
        <taxon>Pseudomonadales</taxon>
        <taxon>Pseudomonadaceae</taxon>
        <taxon>Pseudomonas</taxon>
    </lineage>
</organism>
<protein>
    <submittedName>
        <fullName evidence="1">Uncharacterized protein</fullName>
    </submittedName>
</protein>
<dbReference type="AlphaFoldDB" id="A0A379IGX1"/>
<evidence type="ECO:0000313" key="2">
    <source>
        <dbReference type="Proteomes" id="UP000255125"/>
    </source>
</evidence>
<evidence type="ECO:0000313" key="1">
    <source>
        <dbReference type="EMBL" id="SUD32653.1"/>
    </source>
</evidence>
<dbReference type="EMBL" id="UGUS01000002">
    <property type="protein sequence ID" value="SUD32653.1"/>
    <property type="molecule type" value="Genomic_DNA"/>
</dbReference>
<sequence>MQDGMQAPAGNDAFVREPVPTLVRAAIGKLKQGTCHGVRGQVFIKITP</sequence>
<accession>A0A379IGX1</accession>
<dbReference type="Proteomes" id="UP000255125">
    <property type="component" value="Unassembled WGS sequence"/>
</dbReference>
<name>A0A379IGX1_PSEFL</name>